<keyword evidence="2 12" id="KW-1003">Cell membrane</keyword>
<keyword evidence="14" id="KW-1185">Reference proteome</keyword>
<gene>
    <name evidence="12" type="primary">fluC</name>
    <name evidence="12" type="synonym">crcB</name>
    <name evidence="13" type="ORF">EYE42_12475</name>
</gene>
<dbReference type="RefSeq" id="WP_130991647.1">
    <property type="nucleotide sequence ID" value="NZ_SISK01000009.1"/>
</dbReference>
<evidence type="ECO:0000313" key="14">
    <source>
        <dbReference type="Proteomes" id="UP000293520"/>
    </source>
</evidence>
<feature type="binding site" evidence="12">
    <location>
        <position position="74"/>
    </location>
    <ligand>
        <name>Na(+)</name>
        <dbReference type="ChEBI" id="CHEBI:29101"/>
        <note>structural</note>
    </ligand>
</feature>
<dbReference type="GO" id="GO:0062054">
    <property type="term" value="F:fluoride channel activity"/>
    <property type="evidence" value="ECO:0007669"/>
    <property type="project" value="UniProtKB-UniRule"/>
</dbReference>
<evidence type="ECO:0000256" key="2">
    <source>
        <dbReference type="ARBA" id="ARBA00022475"/>
    </source>
</evidence>
<feature type="transmembrane region" description="Helical" evidence="12">
    <location>
        <begin position="61"/>
        <end position="81"/>
    </location>
</feature>
<dbReference type="PANTHER" id="PTHR28259:SF1">
    <property type="entry name" value="FLUORIDE EXPORT PROTEIN 1-RELATED"/>
    <property type="match status" value="1"/>
</dbReference>
<organism evidence="13 14">
    <name type="scientific">Paracoccus subflavus</name>
    <dbReference type="NCBI Taxonomy" id="2528244"/>
    <lineage>
        <taxon>Bacteria</taxon>
        <taxon>Pseudomonadati</taxon>
        <taxon>Pseudomonadota</taxon>
        <taxon>Alphaproteobacteria</taxon>
        <taxon>Rhodobacterales</taxon>
        <taxon>Paracoccaceae</taxon>
        <taxon>Paracoccus</taxon>
    </lineage>
</organism>
<dbReference type="Pfam" id="PF02537">
    <property type="entry name" value="CRCB"/>
    <property type="match status" value="1"/>
</dbReference>
<accession>A0A4V2JC20</accession>
<feature type="transmembrane region" description="Helical" evidence="12">
    <location>
        <begin position="34"/>
        <end position="54"/>
    </location>
</feature>
<proteinExistence type="inferred from homology"/>
<evidence type="ECO:0000256" key="9">
    <source>
        <dbReference type="ARBA" id="ARBA00023303"/>
    </source>
</evidence>
<dbReference type="EMBL" id="SISK01000009">
    <property type="protein sequence ID" value="TBN38701.1"/>
    <property type="molecule type" value="Genomic_DNA"/>
</dbReference>
<comment type="catalytic activity">
    <reaction evidence="11">
        <text>fluoride(in) = fluoride(out)</text>
        <dbReference type="Rhea" id="RHEA:76159"/>
        <dbReference type="ChEBI" id="CHEBI:17051"/>
    </reaction>
    <physiologicalReaction direction="left-to-right" evidence="11">
        <dbReference type="Rhea" id="RHEA:76160"/>
    </physiologicalReaction>
</comment>
<evidence type="ECO:0000313" key="13">
    <source>
        <dbReference type="EMBL" id="TBN38701.1"/>
    </source>
</evidence>
<keyword evidence="9 12" id="KW-0407">Ion channel</keyword>
<evidence type="ECO:0000256" key="3">
    <source>
        <dbReference type="ARBA" id="ARBA00022519"/>
    </source>
</evidence>
<keyword evidence="4 12" id="KW-0812">Transmembrane</keyword>
<dbReference type="GO" id="GO:0005886">
    <property type="term" value="C:plasma membrane"/>
    <property type="evidence" value="ECO:0007669"/>
    <property type="project" value="UniProtKB-SubCell"/>
</dbReference>
<dbReference type="HAMAP" id="MF_00454">
    <property type="entry name" value="FluC"/>
    <property type="match status" value="1"/>
</dbReference>
<protein>
    <recommendedName>
        <fullName evidence="12">Fluoride-specific ion channel FluC</fullName>
    </recommendedName>
</protein>
<evidence type="ECO:0000256" key="7">
    <source>
        <dbReference type="ARBA" id="ARBA00023065"/>
    </source>
</evidence>
<evidence type="ECO:0000256" key="5">
    <source>
        <dbReference type="ARBA" id="ARBA00022989"/>
    </source>
</evidence>
<name>A0A4V2JC20_9RHOB</name>
<keyword evidence="7 12" id="KW-0406">Ion transport</keyword>
<evidence type="ECO:0000256" key="4">
    <source>
        <dbReference type="ARBA" id="ARBA00022692"/>
    </source>
</evidence>
<evidence type="ECO:0000256" key="1">
    <source>
        <dbReference type="ARBA" id="ARBA00004651"/>
    </source>
</evidence>
<dbReference type="InterPro" id="IPR003691">
    <property type="entry name" value="FluC"/>
</dbReference>
<keyword evidence="12" id="KW-0813">Transport</keyword>
<dbReference type="OrthoDB" id="9806299at2"/>
<dbReference type="GO" id="GO:0140114">
    <property type="term" value="P:cellular detoxification of fluoride"/>
    <property type="evidence" value="ECO:0007669"/>
    <property type="project" value="UniProtKB-UniRule"/>
</dbReference>
<dbReference type="AlphaFoldDB" id="A0A4V2JC20"/>
<comment type="activity regulation">
    <text evidence="12">Na(+) is not transported, but it plays an essential structural role and its presence is essential for fluoride channel function.</text>
</comment>
<keyword evidence="3" id="KW-0997">Cell inner membrane</keyword>
<evidence type="ECO:0000256" key="6">
    <source>
        <dbReference type="ARBA" id="ARBA00023053"/>
    </source>
</evidence>
<evidence type="ECO:0000256" key="11">
    <source>
        <dbReference type="ARBA" id="ARBA00035585"/>
    </source>
</evidence>
<feature type="binding site" evidence="12">
    <location>
        <position position="71"/>
    </location>
    <ligand>
        <name>Na(+)</name>
        <dbReference type="ChEBI" id="CHEBI:29101"/>
        <note>structural</note>
    </ligand>
</feature>
<dbReference type="Proteomes" id="UP000293520">
    <property type="component" value="Unassembled WGS sequence"/>
</dbReference>
<keyword evidence="12" id="KW-0479">Metal-binding</keyword>
<reference evidence="13 14" key="1">
    <citation type="submission" date="2019-02" db="EMBL/GenBank/DDBJ databases">
        <title>Paracoccus subflavus sp. nov., isolated from marine sediment of the Pacific Ocean.</title>
        <authorList>
            <person name="Zhang G."/>
        </authorList>
    </citation>
    <scope>NUCLEOTIDE SEQUENCE [LARGE SCALE GENOMIC DNA]</scope>
    <source>
        <strain evidence="13 14">GY0581</strain>
    </source>
</reference>
<feature type="transmembrane region" description="Helical" evidence="12">
    <location>
        <begin position="93"/>
        <end position="116"/>
    </location>
</feature>
<evidence type="ECO:0000256" key="10">
    <source>
        <dbReference type="ARBA" id="ARBA00035120"/>
    </source>
</evidence>
<comment type="subcellular location">
    <subcellularLocation>
        <location evidence="1 12">Cell membrane</location>
        <topology evidence="1 12">Multi-pass membrane protein</topology>
    </subcellularLocation>
</comment>
<keyword evidence="8 12" id="KW-0472">Membrane</keyword>
<keyword evidence="6 12" id="KW-0915">Sodium</keyword>
<dbReference type="PANTHER" id="PTHR28259">
    <property type="entry name" value="FLUORIDE EXPORT PROTEIN 1-RELATED"/>
    <property type="match status" value="1"/>
</dbReference>
<evidence type="ECO:0000256" key="12">
    <source>
        <dbReference type="HAMAP-Rule" id="MF_00454"/>
    </source>
</evidence>
<comment type="function">
    <text evidence="12">Fluoride-specific ion channel. Important for reducing fluoride concentration in the cell, thus reducing its toxicity.</text>
</comment>
<comment type="caution">
    <text evidence="13">The sequence shown here is derived from an EMBL/GenBank/DDBJ whole genome shotgun (WGS) entry which is preliminary data.</text>
</comment>
<comment type="similarity">
    <text evidence="10 12">Belongs to the fluoride channel Fluc/FEX (TC 1.A.43) family.</text>
</comment>
<evidence type="ECO:0000256" key="8">
    <source>
        <dbReference type="ARBA" id="ARBA00023136"/>
    </source>
</evidence>
<keyword evidence="5 12" id="KW-1133">Transmembrane helix</keyword>
<sequence>MMNAYLQVAFGGAIGSMARLGLYRALPVRDFPAATMLVNVAGSLAMGLLAALLAQRGGLAWAPFLMPGVLGGFTTFSAFSLDALTLWERGQGGLTVAYVAGSVVLSLGAVVLGLALGRGLSA</sequence>
<dbReference type="GO" id="GO:0046872">
    <property type="term" value="F:metal ion binding"/>
    <property type="evidence" value="ECO:0007669"/>
    <property type="project" value="UniProtKB-KW"/>
</dbReference>